<accession>A0A853BW05</accession>
<keyword evidence="2" id="KW-1185">Reference proteome</keyword>
<dbReference type="Proteomes" id="UP000575985">
    <property type="component" value="Unassembled WGS sequence"/>
</dbReference>
<sequence>MVKVIGAGLGRTGSFSLRAALERLGFGPCHHMASLGENPGLIDEWESVVRGDPVDWPRLLAGFGSTVDWPSCAYWRELADAFPQAKVVLTVRDPDRWYDSARSTICRYTAPQRGIEGLLTRMENRLYPELGRRRELCRKLVWDGTFGGRFAEREHALNIFRRHNDTVRAEIPADRLLVFEVRQGWEPLCSFLGVEVPDEPFPHLNDSESFRRTASERRFRALTFRRQITPENSAIR</sequence>
<evidence type="ECO:0000313" key="1">
    <source>
        <dbReference type="EMBL" id="NYI98382.1"/>
    </source>
</evidence>
<dbReference type="Pfam" id="PF17784">
    <property type="entry name" value="Sulfotransfer_4"/>
    <property type="match status" value="1"/>
</dbReference>
<dbReference type="InterPro" id="IPR027417">
    <property type="entry name" value="P-loop_NTPase"/>
</dbReference>
<dbReference type="EMBL" id="JACCFO010000001">
    <property type="protein sequence ID" value="NYI98382.1"/>
    <property type="molecule type" value="Genomic_DNA"/>
</dbReference>
<dbReference type="InterPro" id="IPR040632">
    <property type="entry name" value="Sulfotransfer_4"/>
</dbReference>
<dbReference type="PANTHER" id="PTHR36978:SF4">
    <property type="entry name" value="P-LOOP CONTAINING NUCLEOSIDE TRIPHOSPHATE HYDROLASE PROTEIN"/>
    <property type="match status" value="1"/>
</dbReference>
<comment type="caution">
    <text evidence="1">The sequence shown here is derived from an EMBL/GenBank/DDBJ whole genome shotgun (WGS) entry which is preliminary data.</text>
</comment>
<dbReference type="Gene3D" id="3.40.50.300">
    <property type="entry name" value="P-loop containing nucleotide triphosphate hydrolases"/>
    <property type="match status" value="1"/>
</dbReference>
<dbReference type="SUPFAM" id="SSF52540">
    <property type="entry name" value="P-loop containing nucleoside triphosphate hydrolases"/>
    <property type="match status" value="1"/>
</dbReference>
<gene>
    <name evidence="1" type="ORF">HNR12_004659</name>
</gene>
<dbReference type="PANTHER" id="PTHR36978">
    <property type="entry name" value="P-LOOP CONTAINING NUCLEOTIDE TRIPHOSPHATE HYDROLASE"/>
    <property type="match status" value="1"/>
</dbReference>
<evidence type="ECO:0008006" key="3">
    <source>
        <dbReference type="Google" id="ProtNLM"/>
    </source>
</evidence>
<evidence type="ECO:0000313" key="2">
    <source>
        <dbReference type="Proteomes" id="UP000575985"/>
    </source>
</evidence>
<organism evidence="1 2">
    <name type="scientific">Streptomonospora nanhaiensis</name>
    <dbReference type="NCBI Taxonomy" id="1323731"/>
    <lineage>
        <taxon>Bacteria</taxon>
        <taxon>Bacillati</taxon>
        <taxon>Actinomycetota</taxon>
        <taxon>Actinomycetes</taxon>
        <taxon>Streptosporangiales</taxon>
        <taxon>Nocardiopsidaceae</taxon>
        <taxon>Streptomonospora</taxon>
    </lineage>
</organism>
<dbReference type="RefSeq" id="WP_179769539.1">
    <property type="nucleotide sequence ID" value="NZ_JACCFO010000001.1"/>
</dbReference>
<reference evidence="1 2" key="1">
    <citation type="submission" date="2020-07" db="EMBL/GenBank/DDBJ databases">
        <title>Sequencing the genomes of 1000 actinobacteria strains.</title>
        <authorList>
            <person name="Klenk H.-P."/>
        </authorList>
    </citation>
    <scope>NUCLEOTIDE SEQUENCE [LARGE SCALE GENOMIC DNA]</scope>
    <source>
        <strain evidence="1 2">DSM 45927</strain>
    </source>
</reference>
<name>A0A853BW05_9ACTN</name>
<protein>
    <recommendedName>
        <fullName evidence="3">Sulfotransferase family protein</fullName>
    </recommendedName>
</protein>
<dbReference type="AlphaFoldDB" id="A0A853BW05"/>
<proteinExistence type="predicted"/>